<proteinExistence type="inferred from homology"/>
<dbReference type="PANTHER" id="PTHR43191:SF2">
    <property type="entry name" value="RRNA METHYLTRANSFERASE 3, MITOCHONDRIAL"/>
    <property type="match status" value="1"/>
</dbReference>
<evidence type="ECO:0000256" key="3">
    <source>
        <dbReference type="ARBA" id="ARBA00022679"/>
    </source>
</evidence>
<dbReference type="Gene3D" id="3.40.1280.10">
    <property type="match status" value="1"/>
</dbReference>
<evidence type="ECO:0000259" key="4">
    <source>
        <dbReference type="Pfam" id="PF00588"/>
    </source>
</evidence>
<dbReference type="InterPro" id="IPR029064">
    <property type="entry name" value="Ribosomal_eL30-like_sf"/>
</dbReference>
<comment type="similarity">
    <text evidence="1">Belongs to the class IV-like SAM-binding methyltransferase superfamily. RNA methyltransferase TrmH family.</text>
</comment>
<dbReference type="Pfam" id="PF22435">
    <property type="entry name" value="MRM3-like_sub_bind"/>
    <property type="match status" value="1"/>
</dbReference>
<dbReference type="GO" id="GO:0032259">
    <property type="term" value="P:methylation"/>
    <property type="evidence" value="ECO:0007669"/>
    <property type="project" value="UniProtKB-KW"/>
</dbReference>
<reference evidence="6 7" key="1">
    <citation type="submission" date="2020-09" db="EMBL/GenBank/DDBJ databases">
        <title>Echinicola sp. CAU 1574 isolated from sand of Sido Beach.</title>
        <authorList>
            <person name="Kim W."/>
        </authorList>
    </citation>
    <scope>NUCLEOTIDE SEQUENCE [LARGE SCALE GENOMIC DNA]</scope>
    <source>
        <strain evidence="6 7">CAU 1574</strain>
    </source>
</reference>
<dbReference type="GO" id="GO:0008168">
    <property type="term" value="F:methyltransferase activity"/>
    <property type="evidence" value="ECO:0007669"/>
    <property type="project" value="UniProtKB-KW"/>
</dbReference>
<gene>
    <name evidence="6" type="ORF">IFO69_18800</name>
</gene>
<evidence type="ECO:0000256" key="2">
    <source>
        <dbReference type="ARBA" id="ARBA00022603"/>
    </source>
</evidence>
<accession>A0ABR9APT7</accession>
<dbReference type="Gene3D" id="3.30.1330.30">
    <property type="match status" value="1"/>
</dbReference>
<organism evidence="6 7">
    <name type="scientific">Echinicola arenosa</name>
    <dbReference type="NCBI Taxonomy" id="2774144"/>
    <lineage>
        <taxon>Bacteria</taxon>
        <taxon>Pseudomonadati</taxon>
        <taxon>Bacteroidota</taxon>
        <taxon>Cytophagia</taxon>
        <taxon>Cytophagales</taxon>
        <taxon>Cyclobacteriaceae</taxon>
        <taxon>Echinicola</taxon>
    </lineage>
</organism>
<evidence type="ECO:0000313" key="7">
    <source>
        <dbReference type="Proteomes" id="UP000647133"/>
    </source>
</evidence>
<dbReference type="Proteomes" id="UP000647133">
    <property type="component" value="Unassembled WGS sequence"/>
</dbReference>
<name>A0ABR9APT7_9BACT</name>
<dbReference type="EMBL" id="JACYTQ010000008">
    <property type="protein sequence ID" value="MBD8490808.1"/>
    <property type="molecule type" value="Genomic_DNA"/>
</dbReference>
<dbReference type="PANTHER" id="PTHR43191">
    <property type="entry name" value="RRNA METHYLTRANSFERASE 3"/>
    <property type="match status" value="1"/>
</dbReference>
<comment type="caution">
    <text evidence="6">The sequence shown here is derived from an EMBL/GenBank/DDBJ whole genome shotgun (WGS) entry which is preliminary data.</text>
</comment>
<feature type="domain" description="MRM3-like substrate binding" evidence="5">
    <location>
        <begin position="5"/>
        <end position="89"/>
    </location>
</feature>
<dbReference type="Pfam" id="PF00588">
    <property type="entry name" value="SpoU_methylase"/>
    <property type="match status" value="1"/>
</dbReference>
<dbReference type="CDD" id="cd18109">
    <property type="entry name" value="SpoU-like_RNA-MTase"/>
    <property type="match status" value="1"/>
</dbReference>
<evidence type="ECO:0000259" key="5">
    <source>
        <dbReference type="Pfam" id="PF22435"/>
    </source>
</evidence>
<dbReference type="RefSeq" id="WP_192011680.1">
    <property type="nucleotide sequence ID" value="NZ_JACYTQ010000008.1"/>
</dbReference>
<dbReference type="InterPro" id="IPR053888">
    <property type="entry name" value="MRM3-like_sub_bind"/>
</dbReference>
<dbReference type="InterPro" id="IPR051259">
    <property type="entry name" value="rRNA_Methyltransferase"/>
</dbReference>
<keyword evidence="2 6" id="KW-0489">Methyltransferase</keyword>
<protein>
    <submittedName>
        <fullName evidence="6">RNA methyltransferase</fullName>
    </submittedName>
</protein>
<evidence type="ECO:0000256" key="1">
    <source>
        <dbReference type="ARBA" id="ARBA00007228"/>
    </source>
</evidence>
<sequence>MISKNTVKFIKSLQQKKFRKQENAFFVEGSKNVTELLLSDFEVTHLLYTDKYFEEQQKLIDTCKGECFQVTPKNLEAAGSFKTNDGALAVAKLKDNSPFDIEKGELAIALDDVRDPGNLGTIIRIADWYGIKKLIFSKETADFYNPKVLNSSMGSFTRVSFFYTELKDYLPQQQLPVYGAFLEGDNIHSKTITEGGIILMGNESKGISDVLAPLVTQKLTIPRFGHAESLNVAIATAVICDNFKRNS</sequence>
<dbReference type="InterPro" id="IPR029026">
    <property type="entry name" value="tRNA_m1G_MTases_N"/>
</dbReference>
<feature type="domain" description="tRNA/rRNA methyltransferase SpoU type" evidence="4">
    <location>
        <begin position="106"/>
        <end position="240"/>
    </location>
</feature>
<dbReference type="InterPro" id="IPR001537">
    <property type="entry name" value="SpoU_MeTrfase"/>
</dbReference>
<keyword evidence="3" id="KW-0808">Transferase</keyword>
<dbReference type="SUPFAM" id="SSF75217">
    <property type="entry name" value="alpha/beta knot"/>
    <property type="match status" value="1"/>
</dbReference>
<keyword evidence="7" id="KW-1185">Reference proteome</keyword>
<evidence type="ECO:0000313" key="6">
    <source>
        <dbReference type="EMBL" id="MBD8490808.1"/>
    </source>
</evidence>
<dbReference type="SUPFAM" id="SSF55315">
    <property type="entry name" value="L30e-like"/>
    <property type="match status" value="1"/>
</dbReference>
<dbReference type="InterPro" id="IPR029028">
    <property type="entry name" value="Alpha/beta_knot_MTases"/>
</dbReference>